<organism evidence="1 2">
    <name type="scientific">Streptomyces corchorusii</name>
    <name type="common">Streptomyces chibaensis</name>
    <dbReference type="NCBI Taxonomy" id="1903"/>
    <lineage>
        <taxon>Bacteria</taxon>
        <taxon>Bacillati</taxon>
        <taxon>Actinomycetota</taxon>
        <taxon>Actinomycetes</taxon>
        <taxon>Kitasatosporales</taxon>
        <taxon>Streptomycetaceae</taxon>
        <taxon>Streptomyces</taxon>
    </lineage>
</organism>
<proteinExistence type="predicted"/>
<dbReference type="RefSeq" id="WP_059261779.1">
    <property type="nucleotide sequence ID" value="NZ_KQ948351.1"/>
</dbReference>
<keyword evidence="2" id="KW-1185">Reference proteome</keyword>
<dbReference type="Proteomes" id="UP000053398">
    <property type="component" value="Unassembled WGS sequence"/>
</dbReference>
<evidence type="ECO:0000313" key="2">
    <source>
        <dbReference type="Proteomes" id="UP000053398"/>
    </source>
</evidence>
<accession>A0A101QMJ0</accession>
<dbReference type="AlphaFoldDB" id="A0A101QMJ0"/>
<dbReference type="EMBL" id="LMWP01000002">
    <property type="protein sequence ID" value="KUN32569.1"/>
    <property type="molecule type" value="Genomic_DNA"/>
</dbReference>
<protein>
    <submittedName>
        <fullName evidence="1">Uncharacterized protein</fullName>
    </submittedName>
</protein>
<gene>
    <name evidence="1" type="ORF">AQJ11_03320</name>
</gene>
<sequence>MTEVDEMFPGKTEDAGALIKREMHELAERPEPRVVTRLEREAAVRSWLLLSAASADTSRIDWDENGIALLRCGALFSTVRMSAELVEAAAGSNEPEKVRDVLTAALFGGPVFVDTHSGRYYALVPASTANRAEWRERRHAPHAEIRGRDSYVGVPRPGLDEPHPGHFSYWSVPMHGPADLCDPEAVSQFVAHGRHRLTTREAVSGH</sequence>
<evidence type="ECO:0000313" key="1">
    <source>
        <dbReference type="EMBL" id="KUN32569.1"/>
    </source>
</evidence>
<reference evidence="1 2" key="1">
    <citation type="submission" date="2015-10" db="EMBL/GenBank/DDBJ databases">
        <title>Draft genome sequence of Streptomyces corchorusii DSM 40340, type strain for the species Streptomyces corchorusii.</title>
        <authorList>
            <person name="Ruckert C."/>
            <person name="Winkler A."/>
            <person name="Kalinowski J."/>
            <person name="Kampfer P."/>
            <person name="Glaeser S."/>
        </authorList>
    </citation>
    <scope>NUCLEOTIDE SEQUENCE [LARGE SCALE GENOMIC DNA]</scope>
    <source>
        <strain evidence="1 2">DSM 40340</strain>
    </source>
</reference>
<name>A0A101QMJ0_STRCK</name>
<comment type="caution">
    <text evidence="1">The sequence shown here is derived from an EMBL/GenBank/DDBJ whole genome shotgun (WGS) entry which is preliminary data.</text>
</comment>